<feature type="transmembrane region" description="Helical" evidence="1">
    <location>
        <begin position="151"/>
        <end position="175"/>
    </location>
</feature>
<dbReference type="VEuPathDB" id="FungiDB:BD410DRAFT_841811"/>
<feature type="transmembrane region" description="Helical" evidence="1">
    <location>
        <begin position="77"/>
        <end position="101"/>
    </location>
</feature>
<gene>
    <name evidence="2" type="ORF">BD410DRAFT_841811</name>
</gene>
<dbReference type="Proteomes" id="UP000294933">
    <property type="component" value="Unassembled WGS sequence"/>
</dbReference>
<evidence type="ECO:0008006" key="4">
    <source>
        <dbReference type="Google" id="ProtNLM"/>
    </source>
</evidence>
<dbReference type="EMBL" id="ML170193">
    <property type="protein sequence ID" value="TDL19858.1"/>
    <property type="molecule type" value="Genomic_DNA"/>
</dbReference>
<protein>
    <recommendedName>
        <fullName evidence="4">MARVEL domain-containing protein</fullName>
    </recommendedName>
</protein>
<evidence type="ECO:0000256" key="1">
    <source>
        <dbReference type="SAM" id="Phobius"/>
    </source>
</evidence>
<sequence>MRSQYNATKGGLTFAILIIQTLTPQRNHSEFNTMPYFYSTLRTPLYGFLWVTSLVLLGLTAYRIHFTRSSLHYYDKIIAALLATAIFTMLWVPVAMSMVIRTNRNRSRLRHEMGPLFVLWVMWLVESAIATNKWPARRFICGAFTNKQCNILTAIIALSWIAFSLTSLIMVLALMHGAANDTTGAPAAGGYGRHGENKAALGTTAAAGAGTGYAAGHHHHGAGVNNAATGPGTGAAVV</sequence>
<feature type="transmembrane region" description="Helical" evidence="1">
    <location>
        <begin position="113"/>
        <end position="130"/>
    </location>
</feature>
<proteinExistence type="predicted"/>
<accession>A0A4Y7PXX4</accession>
<organism evidence="2 3">
    <name type="scientific">Rickenella mellea</name>
    <dbReference type="NCBI Taxonomy" id="50990"/>
    <lineage>
        <taxon>Eukaryota</taxon>
        <taxon>Fungi</taxon>
        <taxon>Dikarya</taxon>
        <taxon>Basidiomycota</taxon>
        <taxon>Agaricomycotina</taxon>
        <taxon>Agaricomycetes</taxon>
        <taxon>Hymenochaetales</taxon>
        <taxon>Rickenellaceae</taxon>
        <taxon>Rickenella</taxon>
    </lineage>
</organism>
<dbReference type="OrthoDB" id="3227739at2759"/>
<keyword evidence="1" id="KW-0472">Membrane</keyword>
<keyword evidence="3" id="KW-1185">Reference proteome</keyword>
<feature type="transmembrane region" description="Helical" evidence="1">
    <location>
        <begin position="45"/>
        <end position="65"/>
    </location>
</feature>
<keyword evidence="1" id="KW-1133">Transmembrane helix</keyword>
<dbReference type="STRING" id="50990.A0A4Y7PXX4"/>
<dbReference type="AlphaFoldDB" id="A0A4Y7PXX4"/>
<keyword evidence="1" id="KW-0812">Transmembrane</keyword>
<evidence type="ECO:0000313" key="2">
    <source>
        <dbReference type="EMBL" id="TDL19858.1"/>
    </source>
</evidence>
<reference evidence="2 3" key="1">
    <citation type="submission" date="2018-06" db="EMBL/GenBank/DDBJ databases">
        <title>A transcriptomic atlas of mushroom development highlights an independent origin of complex multicellularity.</title>
        <authorList>
            <consortium name="DOE Joint Genome Institute"/>
            <person name="Krizsan K."/>
            <person name="Almasi E."/>
            <person name="Merenyi Z."/>
            <person name="Sahu N."/>
            <person name="Viragh M."/>
            <person name="Koszo T."/>
            <person name="Mondo S."/>
            <person name="Kiss B."/>
            <person name="Balint B."/>
            <person name="Kues U."/>
            <person name="Barry K."/>
            <person name="Hegedus J.C."/>
            <person name="Henrissat B."/>
            <person name="Johnson J."/>
            <person name="Lipzen A."/>
            <person name="Ohm R."/>
            <person name="Nagy I."/>
            <person name="Pangilinan J."/>
            <person name="Yan J."/>
            <person name="Xiong Y."/>
            <person name="Grigoriev I.V."/>
            <person name="Hibbett D.S."/>
            <person name="Nagy L.G."/>
        </authorList>
    </citation>
    <scope>NUCLEOTIDE SEQUENCE [LARGE SCALE GENOMIC DNA]</scope>
    <source>
        <strain evidence="2 3">SZMC22713</strain>
    </source>
</reference>
<evidence type="ECO:0000313" key="3">
    <source>
        <dbReference type="Proteomes" id="UP000294933"/>
    </source>
</evidence>
<name>A0A4Y7PXX4_9AGAM</name>